<evidence type="ECO:0000313" key="2">
    <source>
        <dbReference type="EMBL" id="VDC79197.1"/>
    </source>
</evidence>
<keyword evidence="1" id="KW-0732">Signal</keyword>
<proteinExistence type="predicted"/>
<gene>
    <name evidence="2" type="ORF">BRAA03T10415Z</name>
</gene>
<dbReference type="AlphaFoldDB" id="A0A3P5ZG68"/>
<name>A0A3P5ZG68_BRACM</name>
<dbReference type="EMBL" id="LR031572">
    <property type="protein sequence ID" value="VDC79197.1"/>
    <property type="molecule type" value="Genomic_DNA"/>
</dbReference>
<reference evidence="2" key="1">
    <citation type="submission" date="2018-11" db="EMBL/GenBank/DDBJ databases">
        <authorList>
            <consortium name="Genoscope - CEA"/>
            <person name="William W."/>
        </authorList>
    </citation>
    <scope>NUCLEOTIDE SEQUENCE</scope>
</reference>
<evidence type="ECO:0000256" key="1">
    <source>
        <dbReference type="SAM" id="SignalP"/>
    </source>
</evidence>
<feature type="chain" id="PRO_5017950251" description="Neprosin activation peptide domain-containing protein" evidence="1">
    <location>
        <begin position="24"/>
        <end position="111"/>
    </location>
</feature>
<protein>
    <recommendedName>
        <fullName evidence="3">Neprosin activation peptide domain-containing protein</fullName>
    </recommendedName>
</protein>
<evidence type="ECO:0008006" key="3">
    <source>
        <dbReference type="Google" id="ProtNLM"/>
    </source>
</evidence>
<sequence>MDTLIMVSIMTLVLFVSSGSARAATLIVSNQMQRRANVPVFVTCQGSIPRMSKPIPLGQVSLIKIPTTSGKNATDDIPPTAEKTINRRDLECRSGRLAKERFGVKHNSCPL</sequence>
<accession>A0A3P5ZG68</accession>
<organism evidence="2">
    <name type="scientific">Brassica campestris</name>
    <name type="common">Field mustard</name>
    <dbReference type="NCBI Taxonomy" id="3711"/>
    <lineage>
        <taxon>Eukaryota</taxon>
        <taxon>Viridiplantae</taxon>
        <taxon>Streptophyta</taxon>
        <taxon>Embryophyta</taxon>
        <taxon>Tracheophyta</taxon>
        <taxon>Spermatophyta</taxon>
        <taxon>Magnoliopsida</taxon>
        <taxon>eudicotyledons</taxon>
        <taxon>Gunneridae</taxon>
        <taxon>Pentapetalae</taxon>
        <taxon>rosids</taxon>
        <taxon>malvids</taxon>
        <taxon>Brassicales</taxon>
        <taxon>Brassicaceae</taxon>
        <taxon>Brassiceae</taxon>
        <taxon>Brassica</taxon>
    </lineage>
</organism>
<feature type="signal peptide" evidence="1">
    <location>
        <begin position="1"/>
        <end position="23"/>
    </location>
</feature>